<feature type="domain" description="Lipoyl-binding" evidence="3">
    <location>
        <begin position="235"/>
        <end position="307"/>
    </location>
</feature>
<evidence type="ECO:0000313" key="5">
    <source>
        <dbReference type="Proteomes" id="UP000078237"/>
    </source>
</evidence>
<evidence type="ECO:0000256" key="1">
    <source>
        <dbReference type="ARBA" id="ARBA00023267"/>
    </source>
</evidence>
<dbReference type="Gene3D" id="2.40.50.100">
    <property type="match status" value="1"/>
</dbReference>
<protein>
    <submittedName>
        <fullName evidence="4">Pyruvate carboxylase, mitochondrial</fullName>
    </submittedName>
</protein>
<comment type="caution">
    <text evidence="4">The sequence shown here is derived from an EMBL/GenBank/DDBJ whole genome shotgun (WGS) entry which is preliminary data.</text>
</comment>
<dbReference type="EMBL" id="LCTW02000199">
    <property type="protein sequence ID" value="KXX76671.1"/>
    <property type="molecule type" value="Genomic_DNA"/>
</dbReference>
<proteinExistence type="predicted"/>
<keyword evidence="4" id="KW-0670">Pyruvate</keyword>
<dbReference type="Pfam" id="PF00364">
    <property type="entry name" value="Biotin_lipoyl"/>
    <property type="match status" value="1"/>
</dbReference>
<dbReference type="AlphaFoldDB" id="A0A175VZN3"/>
<dbReference type="PANTHER" id="PTHR38849:SF1">
    <property type="entry name" value="SMALL SECRETED PROTEIN"/>
    <property type="match status" value="1"/>
</dbReference>
<dbReference type="SUPFAM" id="SSF51230">
    <property type="entry name" value="Single hybrid motif"/>
    <property type="match status" value="1"/>
</dbReference>
<reference evidence="4 5" key="1">
    <citation type="journal article" date="2016" name="Genome Announc.">
        <title>Genome Sequence of Madurella mycetomatis mm55, Isolated from a Human Mycetoma Case in Sudan.</title>
        <authorList>
            <person name="Smit S."/>
            <person name="Derks M.F."/>
            <person name="Bervoets S."/>
            <person name="Fahal A."/>
            <person name="van Leeuwen W."/>
            <person name="van Belkum A."/>
            <person name="van de Sande W.W."/>
        </authorList>
    </citation>
    <scope>NUCLEOTIDE SEQUENCE [LARGE SCALE GENOMIC DNA]</scope>
    <source>
        <strain evidence="5">mm55</strain>
    </source>
</reference>
<dbReference type="PROSITE" id="PS50968">
    <property type="entry name" value="BIOTINYL_LIPOYL"/>
    <property type="match status" value="1"/>
</dbReference>
<accession>A0A175VZN3</accession>
<dbReference type="CDD" id="cd06850">
    <property type="entry name" value="biotinyl_domain"/>
    <property type="match status" value="1"/>
</dbReference>
<feature type="chain" id="PRO_5008043490" evidence="2">
    <location>
        <begin position="24"/>
        <end position="315"/>
    </location>
</feature>
<dbReference type="STRING" id="100816.A0A175VZN3"/>
<gene>
    <name evidence="4" type="ORF">MMYC01_206185</name>
</gene>
<keyword evidence="2" id="KW-0732">Signal</keyword>
<feature type="signal peptide" evidence="2">
    <location>
        <begin position="1"/>
        <end position="23"/>
    </location>
</feature>
<evidence type="ECO:0000313" key="4">
    <source>
        <dbReference type="EMBL" id="KXX76671.1"/>
    </source>
</evidence>
<dbReference type="FunFam" id="2.40.50.100:FF:000003">
    <property type="entry name" value="Acetyl-CoA carboxylase biotin carboxyl carrier protein"/>
    <property type="match status" value="1"/>
</dbReference>
<keyword evidence="1" id="KW-0092">Biotin</keyword>
<dbReference type="VEuPathDB" id="FungiDB:MMYC01_206185"/>
<evidence type="ECO:0000256" key="2">
    <source>
        <dbReference type="SAM" id="SignalP"/>
    </source>
</evidence>
<keyword evidence="5" id="KW-1185">Reference proteome</keyword>
<dbReference type="OrthoDB" id="2151417at2759"/>
<dbReference type="PANTHER" id="PTHR38849">
    <property type="entry name" value="SMALL SECRETED PROTEIN"/>
    <property type="match status" value="1"/>
</dbReference>
<name>A0A175VZN3_9PEZI</name>
<dbReference type="InterPro" id="IPR000089">
    <property type="entry name" value="Biotin_lipoyl"/>
</dbReference>
<dbReference type="InterPro" id="IPR011053">
    <property type="entry name" value="Single_hybrid_motif"/>
</dbReference>
<organism evidence="4 5">
    <name type="scientific">Madurella mycetomatis</name>
    <dbReference type="NCBI Taxonomy" id="100816"/>
    <lineage>
        <taxon>Eukaryota</taxon>
        <taxon>Fungi</taxon>
        <taxon>Dikarya</taxon>
        <taxon>Ascomycota</taxon>
        <taxon>Pezizomycotina</taxon>
        <taxon>Sordariomycetes</taxon>
        <taxon>Sordariomycetidae</taxon>
        <taxon>Sordariales</taxon>
        <taxon>Sordariales incertae sedis</taxon>
        <taxon>Madurella</taxon>
    </lineage>
</organism>
<sequence length="315" mass="33810">MYLKAAVIFSLLASPFALPTASGNRKLKRGVLSVQDYADFQISDGVAGNALAEVNAKFPPQIDQSDFASVDEEDLAIIKAARKTAENAETKAGGFNEAIDAAGVFLPPAGQALQRGKIKNKVLKLQLQVLASQIEAAQGKDTAEKLASQRTKLAKNVQLDEEEACCPVFENIVSEPALTTGTKSKLTTFFPLARVESTLVQDPAAPEKLTVFQLGEKTELTLVPPAWFDKALGLKEVVGSVVAPMPCKILRNEVAEGQEVEKGAPLVVIESMKMETVIRSPQRGVVKRLAHKEGDICKAGTVLVLFEDAEEKAEP</sequence>
<evidence type="ECO:0000259" key="3">
    <source>
        <dbReference type="PROSITE" id="PS50968"/>
    </source>
</evidence>
<dbReference type="Proteomes" id="UP000078237">
    <property type="component" value="Unassembled WGS sequence"/>
</dbReference>